<reference evidence="1 2" key="1">
    <citation type="submission" date="2019-09" db="EMBL/GenBank/DDBJ databases">
        <authorList>
            <person name="Pidcock S.E."/>
            <person name="Huws S.A."/>
        </authorList>
    </citation>
    <scope>NUCLEOTIDE SEQUENCE [LARGE SCALE GENOMIC DNA]</scope>
    <source>
        <strain evidence="1 2">MZ8</strain>
    </source>
</reference>
<name>A0A6M0LD11_PSEXY</name>
<organism evidence="1 2">
    <name type="scientific">Pseudobutyrivibrio xylanivorans</name>
    <dbReference type="NCBI Taxonomy" id="185007"/>
    <lineage>
        <taxon>Bacteria</taxon>
        <taxon>Bacillati</taxon>
        <taxon>Bacillota</taxon>
        <taxon>Clostridia</taxon>
        <taxon>Lachnospirales</taxon>
        <taxon>Lachnospiraceae</taxon>
        <taxon>Pseudobutyrivibrio</taxon>
    </lineage>
</organism>
<dbReference type="Proteomes" id="UP000473091">
    <property type="component" value="Unassembled WGS sequence"/>
</dbReference>
<accession>A0A6M0LD11</accession>
<comment type="caution">
    <text evidence="1">The sequence shown here is derived from an EMBL/GenBank/DDBJ whole genome shotgun (WGS) entry which is preliminary data.</text>
</comment>
<dbReference type="EMBL" id="VTVE01000001">
    <property type="protein sequence ID" value="NEX00444.1"/>
    <property type="molecule type" value="Genomic_DNA"/>
</dbReference>
<sequence length="184" mass="20794">MITVEEKNELEQVLCSKLKNIKIKTSENGDSTYKVPFVGGDFLVEVSNQELAKAVNIAIKMLEELDSLANSEYNREAMEELCNKANKEASAIKTVLIYESIQNDNLKKLTIEAAEVMRVGGAYWMFVVRPSLSTSLFFALNEMIHCFDDEDMHNRIAYFLVGSILSMQRVPIDQEDDADGKLNK</sequence>
<gene>
    <name evidence="1" type="ORF">F0Q01_00925</name>
</gene>
<protein>
    <submittedName>
        <fullName evidence="1">Uncharacterized protein</fullName>
    </submittedName>
</protein>
<proteinExistence type="predicted"/>
<dbReference type="AlphaFoldDB" id="A0A6M0LD11"/>
<evidence type="ECO:0000313" key="1">
    <source>
        <dbReference type="EMBL" id="NEX00444.1"/>
    </source>
</evidence>
<evidence type="ECO:0000313" key="2">
    <source>
        <dbReference type="Proteomes" id="UP000473091"/>
    </source>
</evidence>
<reference evidence="1 2" key="2">
    <citation type="submission" date="2020-03" db="EMBL/GenBank/DDBJ databases">
        <title>Investigating the evolutionary divergence of the Butyrivibrio group.</title>
        <authorList>
            <person name="Skvortsov T."/>
            <person name="Santos F.G."/>
            <person name="Ting K.S."/>
            <person name="Creevey C.J."/>
        </authorList>
    </citation>
    <scope>NUCLEOTIDE SEQUENCE [LARGE SCALE GENOMIC DNA]</scope>
    <source>
        <strain evidence="1 2">MZ8</strain>
    </source>
</reference>
<dbReference type="RefSeq" id="WP_090485204.1">
    <property type="nucleotide sequence ID" value="NZ_VTVE01000001.1"/>
</dbReference>